<evidence type="ECO:0000313" key="2">
    <source>
        <dbReference type="Proteomes" id="UP000634004"/>
    </source>
</evidence>
<accession>A0A8J3CPZ9</accession>
<dbReference type="AlphaFoldDB" id="A0A8J3CPZ9"/>
<gene>
    <name evidence="1" type="ORF">GCM10009069_05020</name>
</gene>
<sequence length="79" mass="8013">MRANHANYASEGTGWSPWRTVWSEISQGSGSGLIADKVTAYAAVDVPSAVDRGEGALIFITGAGGGLAVSDGAVWTSLS</sequence>
<evidence type="ECO:0000313" key="1">
    <source>
        <dbReference type="EMBL" id="GHA84896.1"/>
    </source>
</evidence>
<dbReference type="EMBL" id="BMZH01000002">
    <property type="protein sequence ID" value="GHA84896.1"/>
    <property type="molecule type" value="Genomic_DNA"/>
</dbReference>
<reference evidence="1" key="1">
    <citation type="journal article" date="2014" name="Int. J. Syst. Evol. Microbiol.">
        <title>Complete genome sequence of Corynebacterium casei LMG S-19264T (=DSM 44701T), isolated from a smear-ripened cheese.</title>
        <authorList>
            <consortium name="US DOE Joint Genome Institute (JGI-PGF)"/>
            <person name="Walter F."/>
            <person name="Albersmeier A."/>
            <person name="Kalinowski J."/>
            <person name="Ruckert C."/>
        </authorList>
    </citation>
    <scope>NUCLEOTIDE SEQUENCE</scope>
    <source>
        <strain evidence="1">KCTC 32513</strain>
    </source>
</reference>
<organism evidence="1 2">
    <name type="scientific">Algimonas arctica</name>
    <dbReference type="NCBI Taxonomy" id="1479486"/>
    <lineage>
        <taxon>Bacteria</taxon>
        <taxon>Pseudomonadati</taxon>
        <taxon>Pseudomonadota</taxon>
        <taxon>Alphaproteobacteria</taxon>
        <taxon>Maricaulales</taxon>
        <taxon>Robiginitomaculaceae</taxon>
        <taxon>Algimonas</taxon>
    </lineage>
</organism>
<dbReference type="Proteomes" id="UP000634004">
    <property type="component" value="Unassembled WGS sequence"/>
</dbReference>
<comment type="caution">
    <text evidence="1">The sequence shown here is derived from an EMBL/GenBank/DDBJ whole genome shotgun (WGS) entry which is preliminary data.</text>
</comment>
<name>A0A8J3CPZ9_9PROT</name>
<protein>
    <submittedName>
        <fullName evidence="1">Uncharacterized protein</fullName>
    </submittedName>
</protein>
<proteinExistence type="predicted"/>
<keyword evidence="2" id="KW-1185">Reference proteome</keyword>
<reference evidence="1" key="2">
    <citation type="submission" date="2020-09" db="EMBL/GenBank/DDBJ databases">
        <authorList>
            <person name="Sun Q."/>
            <person name="Kim S."/>
        </authorList>
    </citation>
    <scope>NUCLEOTIDE SEQUENCE</scope>
    <source>
        <strain evidence="1">KCTC 32513</strain>
    </source>
</reference>